<dbReference type="EMBL" id="CP108057">
    <property type="protein sequence ID" value="WUO45438.1"/>
    <property type="molecule type" value="Genomic_DNA"/>
</dbReference>
<protein>
    <submittedName>
        <fullName evidence="1">Tetratricopeptide repeat protein</fullName>
    </submittedName>
</protein>
<organism evidence="1 2">
    <name type="scientific">Streptomyces goshikiensis</name>
    <dbReference type="NCBI Taxonomy" id="1942"/>
    <lineage>
        <taxon>Bacteria</taxon>
        <taxon>Bacillati</taxon>
        <taxon>Actinomycetota</taxon>
        <taxon>Actinomycetes</taxon>
        <taxon>Kitasatosporales</taxon>
        <taxon>Streptomycetaceae</taxon>
        <taxon>Streptomyces</taxon>
    </lineage>
</organism>
<gene>
    <name evidence="1" type="ORF">OHU17_06095</name>
</gene>
<evidence type="ECO:0000313" key="2">
    <source>
        <dbReference type="Proteomes" id="UP001432075"/>
    </source>
</evidence>
<dbReference type="SUPFAM" id="SSF48452">
    <property type="entry name" value="TPR-like"/>
    <property type="match status" value="1"/>
</dbReference>
<reference evidence="1" key="1">
    <citation type="submission" date="2022-10" db="EMBL/GenBank/DDBJ databases">
        <title>The complete genomes of actinobacterial strains from the NBC collection.</title>
        <authorList>
            <person name="Joergensen T.S."/>
            <person name="Alvarez Arevalo M."/>
            <person name="Sterndorff E.B."/>
            <person name="Faurdal D."/>
            <person name="Vuksanovic O."/>
            <person name="Mourched A.-S."/>
            <person name="Charusanti P."/>
            <person name="Shaw S."/>
            <person name="Blin K."/>
            <person name="Weber T."/>
        </authorList>
    </citation>
    <scope>NUCLEOTIDE SEQUENCE</scope>
    <source>
        <strain evidence="1">NBC_00283</strain>
    </source>
</reference>
<dbReference type="Gene3D" id="1.25.40.10">
    <property type="entry name" value="Tetratricopeptide repeat domain"/>
    <property type="match status" value="1"/>
</dbReference>
<dbReference type="RefSeq" id="WP_008741949.1">
    <property type="nucleotide sequence ID" value="NZ_CP108057.1"/>
</dbReference>
<dbReference type="Pfam" id="PF14559">
    <property type="entry name" value="TPR_19"/>
    <property type="match status" value="1"/>
</dbReference>
<dbReference type="GeneID" id="91412865"/>
<sequence>MNTPTAYYEQGTAAERWERGRLFFEAKEYTAAARVLDSLAGEAPEQLAPRLLLARAYYHSAQLTRAEGELRAILERWPVEDYAQLMLGRTLERQGRAAEAARYLRIAAAMAGEFPEDEG</sequence>
<keyword evidence="2" id="KW-1185">Reference proteome</keyword>
<name>A0ABZ1RFU5_9ACTN</name>
<evidence type="ECO:0000313" key="1">
    <source>
        <dbReference type="EMBL" id="WUO45438.1"/>
    </source>
</evidence>
<proteinExistence type="predicted"/>
<accession>A0ABZ1RFU5</accession>
<dbReference type="Proteomes" id="UP001432075">
    <property type="component" value="Chromosome"/>
</dbReference>
<dbReference type="InterPro" id="IPR011990">
    <property type="entry name" value="TPR-like_helical_dom_sf"/>
</dbReference>